<dbReference type="GO" id="GO:0030599">
    <property type="term" value="F:pectinesterase activity"/>
    <property type="evidence" value="ECO:0007669"/>
    <property type="project" value="UniProtKB-UniRule"/>
</dbReference>
<dbReference type="InterPro" id="IPR006501">
    <property type="entry name" value="Pectinesterase_inhib_dom"/>
</dbReference>
<feature type="domain" description="Pectinesterase inhibitor" evidence="14">
    <location>
        <begin position="36"/>
        <end position="190"/>
    </location>
</feature>
<dbReference type="Pfam" id="PF01095">
    <property type="entry name" value="Pectinesterase"/>
    <property type="match status" value="1"/>
</dbReference>
<evidence type="ECO:0000256" key="7">
    <source>
        <dbReference type="ARBA" id="ARBA00022525"/>
    </source>
</evidence>
<proteinExistence type="inferred from homology"/>
<evidence type="ECO:0000313" key="16">
    <source>
        <dbReference type="Proteomes" id="UP001454036"/>
    </source>
</evidence>
<dbReference type="InterPro" id="IPR012334">
    <property type="entry name" value="Pectin_lyas_fold"/>
</dbReference>
<keyword evidence="7" id="KW-0964">Secreted</keyword>
<evidence type="ECO:0000256" key="10">
    <source>
        <dbReference type="ARBA" id="ARBA00023316"/>
    </source>
</evidence>
<dbReference type="CDD" id="cd15798">
    <property type="entry name" value="PMEI-like_3"/>
    <property type="match status" value="1"/>
</dbReference>
<comment type="caution">
    <text evidence="15">The sequence shown here is derived from an EMBL/GenBank/DDBJ whole genome shotgun (WGS) entry which is preliminary data.</text>
</comment>
<comment type="pathway">
    <text evidence="2 13">Glycan metabolism; pectin degradation; 2-dehydro-3-deoxy-D-gluconate from pectin: step 1/5.</text>
</comment>
<keyword evidence="9 13" id="KW-0063">Aspartyl esterase</keyword>
<evidence type="ECO:0000256" key="5">
    <source>
        <dbReference type="ARBA" id="ARBA00013229"/>
    </source>
</evidence>
<dbReference type="PANTHER" id="PTHR31707">
    <property type="entry name" value="PECTINESTERASE"/>
    <property type="match status" value="1"/>
</dbReference>
<keyword evidence="8 13" id="KW-0378">Hydrolase</keyword>
<name>A0AAV3P5Y5_LITER</name>
<dbReference type="InterPro" id="IPR035513">
    <property type="entry name" value="Invertase/methylesterase_inhib"/>
</dbReference>
<dbReference type="FunFam" id="2.160.20.10:FF:000001">
    <property type="entry name" value="Pectinesterase"/>
    <property type="match status" value="1"/>
</dbReference>
<evidence type="ECO:0000256" key="13">
    <source>
        <dbReference type="RuleBase" id="RU000589"/>
    </source>
</evidence>
<dbReference type="EC" id="3.1.1.11" evidence="5 13"/>
<dbReference type="GO" id="GO:0042545">
    <property type="term" value="P:cell wall modification"/>
    <property type="evidence" value="ECO:0007669"/>
    <property type="project" value="UniProtKB-UniRule"/>
</dbReference>
<dbReference type="EMBL" id="BAABME010016665">
    <property type="protein sequence ID" value="GAA0146914.1"/>
    <property type="molecule type" value="Genomic_DNA"/>
</dbReference>
<comment type="similarity">
    <text evidence="4">In the C-terminal section; belongs to the pectinesterase family.</text>
</comment>
<reference evidence="15 16" key="1">
    <citation type="submission" date="2024-01" db="EMBL/GenBank/DDBJ databases">
        <title>The complete chloroplast genome sequence of Lithospermum erythrorhizon: insights into the phylogenetic relationship among Boraginaceae species and the maternal lineages of purple gromwells.</title>
        <authorList>
            <person name="Okada T."/>
            <person name="Watanabe K."/>
        </authorList>
    </citation>
    <scope>NUCLEOTIDE SEQUENCE [LARGE SCALE GENOMIC DNA]</scope>
</reference>
<dbReference type="SUPFAM" id="SSF51126">
    <property type="entry name" value="Pectin lyase-like"/>
    <property type="match status" value="1"/>
</dbReference>
<gene>
    <name evidence="15" type="ORF">LIER_36413</name>
</gene>
<dbReference type="InterPro" id="IPR000070">
    <property type="entry name" value="Pectinesterase_cat"/>
</dbReference>
<evidence type="ECO:0000256" key="12">
    <source>
        <dbReference type="PROSITE-ProRule" id="PRU10040"/>
    </source>
</evidence>
<dbReference type="Pfam" id="PF04043">
    <property type="entry name" value="PMEI"/>
    <property type="match status" value="1"/>
</dbReference>
<comment type="catalytic activity">
    <reaction evidence="11 13">
        <text>[(1-&gt;4)-alpha-D-galacturonosyl methyl ester](n) + n H2O = [(1-&gt;4)-alpha-D-galacturonosyl](n) + n methanol + n H(+)</text>
        <dbReference type="Rhea" id="RHEA:22380"/>
        <dbReference type="Rhea" id="RHEA-COMP:14570"/>
        <dbReference type="Rhea" id="RHEA-COMP:14573"/>
        <dbReference type="ChEBI" id="CHEBI:15377"/>
        <dbReference type="ChEBI" id="CHEBI:15378"/>
        <dbReference type="ChEBI" id="CHEBI:17790"/>
        <dbReference type="ChEBI" id="CHEBI:140522"/>
        <dbReference type="ChEBI" id="CHEBI:140523"/>
        <dbReference type="EC" id="3.1.1.11"/>
    </reaction>
</comment>
<dbReference type="GO" id="GO:0004857">
    <property type="term" value="F:enzyme inhibitor activity"/>
    <property type="evidence" value="ECO:0007669"/>
    <property type="project" value="InterPro"/>
</dbReference>
<dbReference type="Proteomes" id="UP001454036">
    <property type="component" value="Unassembled WGS sequence"/>
</dbReference>
<evidence type="ECO:0000259" key="14">
    <source>
        <dbReference type="SMART" id="SM00856"/>
    </source>
</evidence>
<dbReference type="AlphaFoldDB" id="A0AAV3P5Y5"/>
<sequence>MVRLQDTRLSYILSYICTIVPHFLISSANALPPHSTPLISPELVCSFTPFPKFCISELKPKGLANIYDHARHAVHHSYSATRNFHATIRNYLNTPDTLSHNTIYALQDCLFLSRLNEDFLEKTDKMINSTNALQSMEVEDVQTYLSATITNHETCSDGLKDNADKDSNIRNVVRSAVVDGSRSHSVSLALFLHGWGKNVKHTTLGRFLTEEQDKLVTKGNRTTPQTTYKEKVIRERVVVNPNGSADFTAISDAVGAAPNNTVAGDGYFLICVVGGVYEEYVTIGSNKRYIMMVGDGINQTIITGNRNVADGWTTFNSATFVVTGQGFVGINMTIRNTAGAVKHQAVAVRNGADLSTFYKCSFEGYQDTLYTHSLRQYYRECDIYGTIDFIFGNAAVVLQNCNLYPRLPLSNQFNAVTAQGRTDINQNTGTCIHNCNIVPSLDLSASLSGNGTTQTYLGRPWKEYSRTVYVQSYMDGIINKGGWIAWSGDFALNSVYYAEYDNRGSGSVTTERVTWQGYHPVISATDASNFTVSNFIQGNQRLNNTCVPYTPGLL</sequence>
<evidence type="ECO:0000256" key="2">
    <source>
        <dbReference type="ARBA" id="ARBA00005184"/>
    </source>
</evidence>
<accession>A0AAV3P5Y5</accession>
<comment type="subcellular location">
    <subcellularLocation>
        <location evidence="1">Secreted</location>
        <location evidence="1">Cell wall</location>
    </subcellularLocation>
</comment>
<protein>
    <recommendedName>
        <fullName evidence="5 13">Pectinesterase</fullName>
        <ecNumber evidence="5 13">3.1.1.11</ecNumber>
    </recommendedName>
</protein>
<evidence type="ECO:0000256" key="4">
    <source>
        <dbReference type="ARBA" id="ARBA00007786"/>
    </source>
</evidence>
<dbReference type="InterPro" id="IPR011050">
    <property type="entry name" value="Pectin_lyase_fold/virulence"/>
</dbReference>
<feature type="active site" evidence="12">
    <location>
        <position position="388"/>
    </location>
</feature>
<organism evidence="15 16">
    <name type="scientific">Lithospermum erythrorhizon</name>
    <name type="common">Purple gromwell</name>
    <name type="synonym">Lithospermum officinale var. erythrorhizon</name>
    <dbReference type="NCBI Taxonomy" id="34254"/>
    <lineage>
        <taxon>Eukaryota</taxon>
        <taxon>Viridiplantae</taxon>
        <taxon>Streptophyta</taxon>
        <taxon>Embryophyta</taxon>
        <taxon>Tracheophyta</taxon>
        <taxon>Spermatophyta</taxon>
        <taxon>Magnoliopsida</taxon>
        <taxon>eudicotyledons</taxon>
        <taxon>Gunneridae</taxon>
        <taxon>Pentapetalae</taxon>
        <taxon>asterids</taxon>
        <taxon>lamiids</taxon>
        <taxon>Boraginales</taxon>
        <taxon>Boraginaceae</taxon>
        <taxon>Boraginoideae</taxon>
        <taxon>Lithospermeae</taxon>
        <taxon>Lithospermum</taxon>
    </lineage>
</organism>
<comment type="similarity">
    <text evidence="3">In the N-terminal section; belongs to the PMEI family.</text>
</comment>
<dbReference type="Gene3D" id="2.160.20.10">
    <property type="entry name" value="Single-stranded right-handed beta-helix, Pectin lyase-like"/>
    <property type="match status" value="1"/>
</dbReference>
<evidence type="ECO:0000256" key="11">
    <source>
        <dbReference type="ARBA" id="ARBA00047928"/>
    </source>
</evidence>
<dbReference type="GO" id="GO:0045490">
    <property type="term" value="P:pectin catabolic process"/>
    <property type="evidence" value="ECO:0007669"/>
    <property type="project" value="UniProtKB-UniRule"/>
</dbReference>
<dbReference type="Gene3D" id="1.20.140.40">
    <property type="entry name" value="Invertase/pectin methylesterase inhibitor family protein"/>
    <property type="match status" value="1"/>
</dbReference>
<dbReference type="SUPFAM" id="SSF101148">
    <property type="entry name" value="Plant invertase/pectin methylesterase inhibitor"/>
    <property type="match status" value="1"/>
</dbReference>
<dbReference type="InterPro" id="IPR033131">
    <property type="entry name" value="Pectinesterase_Asp_AS"/>
</dbReference>
<evidence type="ECO:0000256" key="3">
    <source>
        <dbReference type="ARBA" id="ARBA00006027"/>
    </source>
</evidence>
<evidence type="ECO:0000256" key="6">
    <source>
        <dbReference type="ARBA" id="ARBA00022512"/>
    </source>
</evidence>
<evidence type="ECO:0000256" key="9">
    <source>
        <dbReference type="ARBA" id="ARBA00023085"/>
    </source>
</evidence>
<dbReference type="SMART" id="SM00856">
    <property type="entry name" value="PMEI"/>
    <property type="match status" value="1"/>
</dbReference>
<keyword evidence="10" id="KW-0961">Cell wall biogenesis/degradation</keyword>
<dbReference type="PROSITE" id="PS00503">
    <property type="entry name" value="PECTINESTERASE_2"/>
    <property type="match status" value="1"/>
</dbReference>
<evidence type="ECO:0000256" key="8">
    <source>
        <dbReference type="ARBA" id="ARBA00022801"/>
    </source>
</evidence>
<keyword evidence="16" id="KW-1185">Reference proteome</keyword>
<evidence type="ECO:0000313" key="15">
    <source>
        <dbReference type="EMBL" id="GAA0146914.1"/>
    </source>
</evidence>
<keyword evidence="6" id="KW-0134">Cell wall</keyword>
<evidence type="ECO:0000256" key="1">
    <source>
        <dbReference type="ARBA" id="ARBA00004191"/>
    </source>
</evidence>